<reference evidence="4 7" key="2">
    <citation type="submission" date="2011-04" db="EMBL/GenBank/DDBJ databases">
        <title>The complete genome of Selenomonas sputigena DSM 20758.</title>
        <authorList>
            <consortium name="US DOE Joint Genome Institute (JGI-PGF)"/>
            <person name="Lucas S."/>
            <person name="Copeland A."/>
            <person name="Lapidus A."/>
            <person name="Bruce D."/>
            <person name="Goodwin L."/>
            <person name="Pitluck S."/>
            <person name="Peters L."/>
            <person name="Kyrpides N."/>
            <person name="Mavromatis K."/>
            <person name="Ivanova N."/>
            <person name="Ovchinnikova G."/>
            <person name="Teshima H."/>
            <person name="Detter J.C."/>
            <person name="Tapia R."/>
            <person name="Han C."/>
            <person name="Land M."/>
            <person name="Hauser L."/>
            <person name="Markowitz V."/>
            <person name="Cheng J.-F."/>
            <person name="Hugenholtz P."/>
            <person name="Woyke T."/>
            <person name="Wu D."/>
            <person name="Gronow S."/>
            <person name="Wellnitz S."/>
            <person name="Schneider S."/>
            <person name="Klenk H.-P."/>
            <person name="Eisen J.A."/>
        </authorList>
    </citation>
    <scope>NUCLEOTIDE SEQUENCE [LARGE SCALE GENOMIC DNA]</scope>
    <source>
        <strain evidence="4">ATCC 35185</strain>
        <strain evidence="7">ATCC 35185 / DSM 20758 / VPI D19B-28</strain>
    </source>
</reference>
<dbReference type="Proteomes" id="UP000011124">
    <property type="component" value="Chromosome"/>
</dbReference>
<dbReference type="PROSITE" id="PS51208">
    <property type="entry name" value="AUTOTRANSPORTER"/>
    <property type="match status" value="1"/>
</dbReference>
<dbReference type="STRING" id="546271.Selsp_2067"/>
<dbReference type="Proteomes" id="UP000003505">
    <property type="component" value="Unassembled WGS sequence"/>
</dbReference>
<evidence type="ECO:0000313" key="7">
    <source>
        <dbReference type="Proteomes" id="UP000011124"/>
    </source>
</evidence>
<sequence length="1440" mass="147369">MSNKKFSRPSLALFTAIALSGGAFFVPSFASAADVTIDSTHPPQRNVPNPDDPSTPNSAASVGTGSEDASGNSLTVDRYQEGPLSVFGGVARGTGNADGNTVRIKGATTEIASVYGGAAWGIGHARENRVRFDAGTMSFAEWLVGGYVGRSGTAEENTVEVNGGKTESLYGGFSNSRNAAGQIQKNHVVIRGGTIAGKVYGGAFGGAHATGDVTHNTVTITGGTLKKAVCGGSLEKADSTGNVAHNEVTVAGGVFRGDVYGGYTRRGGVLTGNIVTITGGELNNVYAAHSAGNVSEIKGNVVNLGDGKNEMKAGYRIAKYIFGASGGNRASYAGNTLNVKASARAKNIVNFDKVNFYFTDTLQPRLTLRDSMGTKFKSLKDIAIYGSPSTPSGTLIENNTSGGIVVRDGVNTVVRTGDTVEVTLEKDATGRKILYSRLIFKGATTAESDGTHIWGGRSAIGNTTTGNDVALASGSYANAFGGWTTGTGSDAAADKLGDSTGNKITVSGTANVTGTVYGGYTDAAGGRARGNTVTIESAVHDVVGGEGAGEASGNTVDIRANAAAVTGGRSMGAASNNIVNLGNVTVTSVTGGEGATTNNNEVHLNGNVRVAGAIKGGSQASGTGNTLSIKGRGNKAGEITGFQKLTFDAAGLAKDDTMLEVTGTGETDVDWASLTATGTAAKPLTLLKNEQGINLAHYTGAAKSETGDEAETNIDVRKSGARITAITYEGYRFKGATQATREGRDAYGGRSKAGNSTRKNEIALSSGTHANVYGGWTSGVGTTAADKGASYENKVKISGTANVTGTVYGGYTDAAGGKARGNTVTIESAVHDVVGGEGAGEASGNTVNIRANAAAVTGGRGAGAASNNRVTLGNITATSVVGGDAATIAEGNAVSMDGTTVTNDVIGGRGAAANGNTVDLKDAAVNGAVMGGHGTVQSDGNIVSLQNAMVNGAVTGGHGTATNSNIIHLRNTVVNGIVTGGTASGGMGNTLAVYYSAGTSSIHDFKGIENLRLDVEDAPTDGTAHTLLKLTNVSGGSKNLTNMTLDFRRSGAARKLQAGDSFTLLENANGKITVGEGVTMKGTDGIAHDCLFAIAPDKAHPEKLRATVTKTGVGETAKSPVETRAGLANFVNQGADYLVEIGFAAAELSAENASADDAAESRASAKDTQRRTAASDPASYHLWAGAGANAMRVESGSHVDSKGWNLGVGWAREDAAKDGTKRLFSPFVEYGRSTYDSYLDNGAHGSGKLSYLGLGVMGKLTQQGGLWFEASARAGRAKSDYSLHGENAEYDGSNAYYGIHLGVGKTFALQKGISLDAYVRYFWSHQDGMSVKLRGSGDAYDFADVDSHRLRLGLRYSRKDRSTGECYAGLAWEHELGGETSASVGGDAAPSPSLKGSSYMLELGYRFLPQNSRVSYDFHINGWQGKRKGFSGGAAVRWAF</sequence>
<feature type="chain" id="PRO_5010494029" evidence="2">
    <location>
        <begin position="33"/>
        <end position="1440"/>
    </location>
</feature>
<gene>
    <name evidence="4" type="ordered locus">Selsp_2067</name>
    <name evidence="5" type="ORF">SELSPUOL_02567</name>
</gene>
<dbReference type="RefSeq" id="WP_006193932.1">
    <property type="nucleotide sequence ID" value="NC_015437.1"/>
</dbReference>
<keyword evidence="2" id="KW-0732">Signal</keyword>
<feature type="domain" description="Autotransporter" evidence="3">
    <location>
        <begin position="1175"/>
        <end position="1440"/>
    </location>
</feature>
<evidence type="ECO:0000256" key="2">
    <source>
        <dbReference type="SAM" id="SignalP"/>
    </source>
</evidence>
<evidence type="ECO:0000256" key="1">
    <source>
        <dbReference type="SAM" id="MobiDB-lite"/>
    </source>
</evidence>
<dbReference type="EMBL" id="CP002637">
    <property type="protein sequence ID" value="AEC01014.1"/>
    <property type="molecule type" value="Genomic_DNA"/>
</dbReference>
<dbReference type="Gene3D" id="2.40.128.130">
    <property type="entry name" value="Autotransporter beta-domain"/>
    <property type="match status" value="1"/>
</dbReference>
<dbReference type="InterPro" id="IPR036709">
    <property type="entry name" value="Autotransporte_beta_dom_sf"/>
</dbReference>
<dbReference type="HOGENOM" id="CLU_007619_1_0_9"/>
<dbReference type="EMBL" id="ACKP02000054">
    <property type="protein sequence ID" value="EEX76072.1"/>
    <property type="molecule type" value="Genomic_DNA"/>
</dbReference>
<dbReference type="InterPro" id="IPR005546">
    <property type="entry name" value="Autotransporte_beta"/>
</dbReference>
<reference evidence="5 6" key="1">
    <citation type="submission" date="2009-09" db="EMBL/GenBank/DDBJ databases">
        <authorList>
            <person name="Weinstock G."/>
            <person name="Sodergren E."/>
            <person name="Clifton S."/>
            <person name="Fulton L."/>
            <person name="Fulton B."/>
            <person name="Courtney L."/>
            <person name="Fronick C."/>
            <person name="Harrison M."/>
            <person name="Strong C."/>
            <person name="Farmer C."/>
            <person name="Delahaunty K."/>
            <person name="Markovic C."/>
            <person name="Hall O."/>
            <person name="Minx P."/>
            <person name="Tomlinson C."/>
            <person name="Mitreva M."/>
            <person name="Nelson J."/>
            <person name="Hou S."/>
            <person name="Wollam A."/>
            <person name="Pepin K.H."/>
            <person name="Johnson M."/>
            <person name="Bhonagiri V."/>
            <person name="Nash W.E."/>
            <person name="Warren W."/>
            <person name="Chinwalla A."/>
            <person name="Mardis E.R."/>
            <person name="Wilson R.K."/>
        </authorList>
    </citation>
    <scope>NUCLEOTIDE SEQUENCE [LARGE SCALE GENOMIC DNA]</scope>
    <source>
        <strain evidence="5">ATCC 35185</strain>
        <strain evidence="6">ATCC 35185 / DSM 20758 / VPI D19B-28</strain>
    </source>
</reference>
<feature type="signal peptide" evidence="2">
    <location>
        <begin position="1"/>
        <end position="32"/>
    </location>
</feature>
<keyword evidence="7" id="KW-1185">Reference proteome</keyword>
<evidence type="ECO:0000259" key="3">
    <source>
        <dbReference type="PROSITE" id="PS51208"/>
    </source>
</evidence>
<protein>
    <submittedName>
        <fullName evidence="5">Outer membrane autotransporter barrel domain protein</fullName>
    </submittedName>
</protein>
<name>C9LYK6_SELS3</name>
<evidence type="ECO:0000313" key="4">
    <source>
        <dbReference type="EMBL" id="AEC01014.1"/>
    </source>
</evidence>
<organism evidence="5 6">
    <name type="scientific">Selenomonas sputigena (strain ATCC 35185 / DSM 20758 / CCUG 44933 / VPI D19B-28)</name>
    <dbReference type="NCBI Taxonomy" id="546271"/>
    <lineage>
        <taxon>Bacteria</taxon>
        <taxon>Bacillati</taxon>
        <taxon>Bacillota</taxon>
        <taxon>Negativicutes</taxon>
        <taxon>Selenomonadales</taxon>
        <taxon>Selenomonadaceae</taxon>
        <taxon>Selenomonas</taxon>
    </lineage>
</organism>
<dbReference type="eggNOG" id="COG3468">
    <property type="taxonomic scope" value="Bacteria"/>
</dbReference>
<dbReference type="OrthoDB" id="1659960at2"/>
<dbReference type="SUPFAM" id="SSF103515">
    <property type="entry name" value="Autotransporter"/>
    <property type="match status" value="1"/>
</dbReference>
<evidence type="ECO:0000313" key="5">
    <source>
        <dbReference type="EMBL" id="EEX76072.1"/>
    </source>
</evidence>
<dbReference type="KEGG" id="ssg:Selsp_2067"/>
<accession>C9LYK6</accession>
<evidence type="ECO:0000313" key="6">
    <source>
        <dbReference type="Proteomes" id="UP000003505"/>
    </source>
</evidence>
<feature type="region of interest" description="Disordered" evidence="1">
    <location>
        <begin position="39"/>
        <end position="75"/>
    </location>
</feature>
<proteinExistence type="predicted"/>